<comment type="caution">
    <text evidence="2">The sequence shown here is derived from an EMBL/GenBank/DDBJ whole genome shotgun (WGS) entry which is preliminary data.</text>
</comment>
<accession>X0XXJ4</accession>
<reference evidence="2" key="1">
    <citation type="journal article" date="2014" name="Front. Microbiol.">
        <title>High frequency of phylogenetically diverse reductive dehalogenase-homologous genes in deep subseafloor sedimentary metagenomes.</title>
        <authorList>
            <person name="Kawai M."/>
            <person name="Futagami T."/>
            <person name="Toyoda A."/>
            <person name="Takaki Y."/>
            <person name="Nishi S."/>
            <person name="Hori S."/>
            <person name="Arai W."/>
            <person name="Tsubouchi T."/>
            <person name="Morono Y."/>
            <person name="Uchiyama I."/>
            <person name="Ito T."/>
            <person name="Fujiyama A."/>
            <person name="Inagaki F."/>
            <person name="Takami H."/>
        </authorList>
    </citation>
    <scope>NUCLEOTIDE SEQUENCE</scope>
    <source>
        <strain evidence="2">Expedition CK06-06</strain>
    </source>
</reference>
<name>X0XXJ4_9ZZZZ</name>
<proteinExistence type="predicted"/>
<feature type="region of interest" description="Disordered" evidence="1">
    <location>
        <begin position="1"/>
        <end position="23"/>
    </location>
</feature>
<sequence>MPGAFAETEEGQKEASAGADASNPTAAVNYQDLRYRYFDLQGDAGKHSFETEGAYMFHPRFKFTNELRGVRTDRSGDWETDFEILKLKGIFLTDIMPFGIKAKLALGVEWLKDLGDFKDGTGSG</sequence>
<feature type="non-terminal residue" evidence="2">
    <location>
        <position position="124"/>
    </location>
</feature>
<dbReference type="AlphaFoldDB" id="X0XXJ4"/>
<protein>
    <recommendedName>
        <fullName evidence="3">Alginate export domain-containing protein</fullName>
    </recommendedName>
</protein>
<evidence type="ECO:0000313" key="2">
    <source>
        <dbReference type="EMBL" id="GAG39937.1"/>
    </source>
</evidence>
<evidence type="ECO:0000256" key="1">
    <source>
        <dbReference type="SAM" id="MobiDB-lite"/>
    </source>
</evidence>
<evidence type="ECO:0008006" key="3">
    <source>
        <dbReference type="Google" id="ProtNLM"/>
    </source>
</evidence>
<gene>
    <name evidence="2" type="ORF">S01H1_65814</name>
</gene>
<organism evidence="2">
    <name type="scientific">marine sediment metagenome</name>
    <dbReference type="NCBI Taxonomy" id="412755"/>
    <lineage>
        <taxon>unclassified sequences</taxon>
        <taxon>metagenomes</taxon>
        <taxon>ecological metagenomes</taxon>
    </lineage>
</organism>
<dbReference type="EMBL" id="BARS01043476">
    <property type="protein sequence ID" value="GAG39937.1"/>
    <property type="molecule type" value="Genomic_DNA"/>
</dbReference>